<dbReference type="Proteomes" id="UP000189761">
    <property type="component" value="Unassembled WGS sequence"/>
</dbReference>
<dbReference type="RefSeq" id="WP_058006500.1">
    <property type="nucleotide sequence ID" value="NZ_CP065424.1"/>
</dbReference>
<comment type="caution">
    <text evidence="3">The sequence shown here is derived from an EMBL/GenBank/DDBJ whole genome shotgun (WGS) entry which is preliminary data.</text>
</comment>
<evidence type="ECO:0000313" key="4">
    <source>
        <dbReference type="Proteomes" id="UP000189761"/>
    </source>
</evidence>
<dbReference type="PROSITE" id="PS50889">
    <property type="entry name" value="S4"/>
    <property type="match status" value="1"/>
</dbReference>
<accession>A0A8E2I4I6</accession>
<dbReference type="AlphaFoldDB" id="A0A8E2I4I6"/>
<dbReference type="SUPFAM" id="SSF55174">
    <property type="entry name" value="Alpha-L RNA-binding motif"/>
    <property type="match status" value="1"/>
</dbReference>
<evidence type="ECO:0000313" key="3">
    <source>
        <dbReference type="EMBL" id="OOP66569.1"/>
    </source>
</evidence>
<dbReference type="Pfam" id="PF01479">
    <property type="entry name" value="S4"/>
    <property type="match status" value="1"/>
</dbReference>
<feature type="domain" description="RNA-binding S4" evidence="2">
    <location>
        <begin position="116"/>
        <end position="167"/>
    </location>
</feature>
<reference evidence="3 4" key="1">
    <citation type="submission" date="2017-01" db="EMBL/GenBank/DDBJ databases">
        <title>Draft genome sequence of Bacillus oleronius.</title>
        <authorList>
            <person name="Allam M."/>
        </authorList>
    </citation>
    <scope>NUCLEOTIDE SEQUENCE [LARGE SCALE GENOMIC DNA]</scope>
    <source>
        <strain evidence="3 4">DSM 9356</strain>
    </source>
</reference>
<organism evidence="3 4">
    <name type="scientific">Heyndrickxia oleronia</name>
    <dbReference type="NCBI Taxonomy" id="38875"/>
    <lineage>
        <taxon>Bacteria</taxon>
        <taxon>Bacillati</taxon>
        <taxon>Bacillota</taxon>
        <taxon>Bacilli</taxon>
        <taxon>Bacillales</taxon>
        <taxon>Bacillaceae</taxon>
        <taxon>Heyndrickxia</taxon>
    </lineage>
</organism>
<keyword evidence="1" id="KW-0694">RNA-binding</keyword>
<sequence length="167" mass="19599">MNVLDLSWNLVEQSMEKVITRYCKNCGKTVEFKDSLIRRHNSNGKNIYRYAIFKCPKDHTWNQKLSIYKAYTEHAKVREELIAIENDNKYSLQIESLREQGYTQIRIKINQAYGAVRLDKMLAESLKGWSRTEIVKKIKNNEIQVNDKVCKPSQKLIKSDNITVIIT</sequence>
<keyword evidence="4" id="KW-1185">Reference proteome</keyword>
<dbReference type="EMBL" id="MTLA01000295">
    <property type="protein sequence ID" value="OOP66569.1"/>
    <property type="molecule type" value="Genomic_DNA"/>
</dbReference>
<dbReference type="Gene3D" id="3.10.290.10">
    <property type="entry name" value="RNA-binding S4 domain"/>
    <property type="match status" value="1"/>
</dbReference>
<protein>
    <recommendedName>
        <fullName evidence="2">RNA-binding S4 domain-containing protein</fullName>
    </recommendedName>
</protein>
<evidence type="ECO:0000256" key="1">
    <source>
        <dbReference type="PROSITE-ProRule" id="PRU00182"/>
    </source>
</evidence>
<gene>
    <name evidence="3" type="ORF">BWZ43_20255</name>
</gene>
<dbReference type="CDD" id="cd00165">
    <property type="entry name" value="S4"/>
    <property type="match status" value="1"/>
</dbReference>
<evidence type="ECO:0000259" key="2">
    <source>
        <dbReference type="SMART" id="SM00363"/>
    </source>
</evidence>
<proteinExistence type="predicted"/>
<dbReference type="GO" id="GO:0003723">
    <property type="term" value="F:RNA binding"/>
    <property type="evidence" value="ECO:0007669"/>
    <property type="project" value="UniProtKB-KW"/>
</dbReference>
<dbReference type="InterPro" id="IPR002942">
    <property type="entry name" value="S4_RNA-bd"/>
</dbReference>
<dbReference type="SMART" id="SM00363">
    <property type="entry name" value="S4"/>
    <property type="match status" value="1"/>
</dbReference>
<name>A0A8E2I4I6_9BACI</name>
<dbReference type="InterPro" id="IPR036986">
    <property type="entry name" value="S4_RNA-bd_sf"/>
</dbReference>